<dbReference type="PANTHER" id="PTHR10686">
    <property type="entry name" value="FOLATE TRANSPORTER"/>
    <property type="match status" value="1"/>
</dbReference>
<dbReference type="PANTHER" id="PTHR10686:SF18">
    <property type="entry name" value="IP11787P-RELATED"/>
    <property type="match status" value="1"/>
</dbReference>
<feature type="transmembrane region" description="Helical" evidence="3">
    <location>
        <begin position="438"/>
        <end position="458"/>
    </location>
</feature>
<feature type="transmembrane region" description="Helical" evidence="3">
    <location>
        <begin position="193"/>
        <end position="214"/>
    </location>
</feature>
<feature type="transmembrane region" description="Helical" evidence="3">
    <location>
        <begin position="367"/>
        <end position="393"/>
    </location>
</feature>
<dbReference type="InterPro" id="IPR002666">
    <property type="entry name" value="Folate_carrier"/>
</dbReference>
<dbReference type="Proteomes" id="UP000002009">
    <property type="component" value="Chromosome 16"/>
</dbReference>
<evidence type="ECO:0000256" key="2">
    <source>
        <dbReference type="SAM" id="MobiDB-lite"/>
    </source>
</evidence>
<evidence type="ECO:0000313" key="4">
    <source>
        <dbReference type="EMBL" id="ACO68115.1"/>
    </source>
</evidence>
<keyword evidence="3" id="KW-0472">Membrane</keyword>
<feature type="transmembrane region" description="Helical" evidence="3">
    <location>
        <begin position="310"/>
        <end position="331"/>
    </location>
</feature>
<dbReference type="AlphaFoldDB" id="C1EJ28"/>
<dbReference type="GO" id="GO:0090482">
    <property type="term" value="F:vitamin transmembrane transporter activity"/>
    <property type="evidence" value="ECO:0007669"/>
    <property type="project" value="InterPro"/>
</dbReference>
<dbReference type="GeneID" id="8249789"/>
<feature type="transmembrane region" description="Helical" evidence="3">
    <location>
        <begin position="53"/>
        <end position="72"/>
    </location>
</feature>
<reference evidence="4 5" key="1">
    <citation type="journal article" date="2009" name="Science">
        <title>Green evolution and dynamic adaptations revealed by genomes of the marine picoeukaryotes Micromonas.</title>
        <authorList>
            <person name="Worden A.Z."/>
            <person name="Lee J.H."/>
            <person name="Mock T."/>
            <person name="Rouze P."/>
            <person name="Simmons M.P."/>
            <person name="Aerts A.L."/>
            <person name="Allen A.E."/>
            <person name="Cuvelier M.L."/>
            <person name="Derelle E."/>
            <person name="Everett M.V."/>
            <person name="Foulon E."/>
            <person name="Grimwood J."/>
            <person name="Gundlach H."/>
            <person name="Henrissat B."/>
            <person name="Napoli C."/>
            <person name="McDonald S.M."/>
            <person name="Parker M.S."/>
            <person name="Rombauts S."/>
            <person name="Salamov A."/>
            <person name="Von Dassow P."/>
            <person name="Badger J.H."/>
            <person name="Coutinho P.M."/>
            <person name="Demir E."/>
            <person name="Dubchak I."/>
            <person name="Gentemann C."/>
            <person name="Eikrem W."/>
            <person name="Gready J.E."/>
            <person name="John U."/>
            <person name="Lanier W."/>
            <person name="Lindquist E.A."/>
            <person name="Lucas S."/>
            <person name="Mayer K.F."/>
            <person name="Moreau H."/>
            <person name="Not F."/>
            <person name="Otillar R."/>
            <person name="Panaud O."/>
            <person name="Pangilinan J."/>
            <person name="Paulsen I."/>
            <person name="Piegu B."/>
            <person name="Poliakov A."/>
            <person name="Robbens S."/>
            <person name="Schmutz J."/>
            <person name="Toulza E."/>
            <person name="Wyss T."/>
            <person name="Zelensky A."/>
            <person name="Zhou K."/>
            <person name="Armbrust E.V."/>
            <person name="Bhattacharya D."/>
            <person name="Goodenough U.W."/>
            <person name="Van de Peer Y."/>
            <person name="Grigoriev I.V."/>
        </authorList>
    </citation>
    <scope>NUCLEOTIDE SEQUENCE [LARGE SCALE GENOMIC DNA]</scope>
    <source>
        <strain evidence="5">RCC299 / NOUM17</strain>
    </source>
</reference>
<dbReference type="Pfam" id="PF01770">
    <property type="entry name" value="Folate_carrier"/>
    <property type="match status" value="1"/>
</dbReference>
<dbReference type="SUPFAM" id="SSF103473">
    <property type="entry name" value="MFS general substrate transporter"/>
    <property type="match status" value="1"/>
</dbReference>
<accession>C1EJ28</accession>
<evidence type="ECO:0000313" key="5">
    <source>
        <dbReference type="Proteomes" id="UP000002009"/>
    </source>
</evidence>
<feature type="transmembrane region" description="Helical" evidence="3">
    <location>
        <begin position="164"/>
        <end position="187"/>
    </location>
</feature>
<dbReference type="GO" id="GO:0005886">
    <property type="term" value="C:plasma membrane"/>
    <property type="evidence" value="ECO:0007669"/>
    <property type="project" value="TreeGrafter"/>
</dbReference>
<keyword evidence="3" id="KW-1133">Transmembrane helix</keyword>
<dbReference type="OMA" id="ATQIMAM"/>
<dbReference type="eggNOG" id="KOG3810">
    <property type="taxonomic scope" value="Eukaryota"/>
</dbReference>
<evidence type="ECO:0000256" key="3">
    <source>
        <dbReference type="SAM" id="Phobius"/>
    </source>
</evidence>
<dbReference type="InterPro" id="IPR036259">
    <property type="entry name" value="MFS_trans_sf"/>
</dbReference>
<feature type="compositionally biased region" description="Gly residues" evidence="2">
    <location>
        <begin position="412"/>
        <end position="428"/>
    </location>
</feature>
<dbReference type="RefSeq" id="XP_002506857.1">
    <property type="nucleotide sequence ID" value="XM_002506811.1"/>
</dbReference>
<name>C1EJ28_MICCC</name>
<proteinExistence type="inferred from homology"/>
<keyword evidence="5" id="KW-1185">Reference proteome</keyword>
<gene>
    <name evidence="4" type="primary">SLC19</name>
    <name evidence="4" type="ORF">MICPUN_104570</name>
</gene>
<feature type="transmembrane region" description="Helical" evidence="3">
    <location>
        <begin position="343"/>
        <end position="361"/>
    </location>
</feature>
<dbReference type="KEGG" id="mis:MICPUN_104570"/>
<feature type="region of interest" description="Disordered" evidence="2">
    <location>
        <begin position="407"/>
        <end position="430"/>
    </location>
</feature>
<feature type="transmembrane region" description="Helical" evidence="3">
    <location>
        <begin position="266"/>
        <end position="290"/>
    </location>
</feature>
<feature type="transmembrane region" description="Helical" evidence="3">
    <location>
        <begin position="470"/>
        <end position="490"/>
    </location>
</feature>
<comment type="similarity">
    <text evidence="1">Belongs to the reduced folate carrier (RFC) transporter (TC 2.A.48) family.</text>
</comment>
<keyword evidence="3" id="KW-0812">Transmembrane</keyword>
<sequence length="542" mass="55168">MEGGGGVDAAGGGVHTWRLAHVCAFAFLLHLKPSEPHIVPYLTDVKGFTNESVANDIFPVSIYASLVFYLVAGPVSRRIGLKTFVLLGATCKLWTRILLVWGTSLGAMQSTQVLFAAGSSADAILLAYAYAVARKDDGDAHPTPTSMPNPNPPSARPGGRYRTVTAAISASHLGSYTLAALFGQIAYESGASYASLFRFSLGSVAAGCVLGCFLPSAPFDRGPGLLLYTARPTRTTYAPRPTRTLREELHALAKATRDAFDATTSACYGSGVMIVLSAWWVLSAAPASFLEWYGTNLFDVIDGDADVNGYVVFFARLAMTAAAWAGGSEWVGGRDTAGPSDPWFYAGTSAFVGVCAFAMSASNVVAVAAGFYCAALAASQGGAVVVYAQAALAMDALAASRERAKGSSGLAEEGGGGGGGGDGLGGGSSAPASSPDHALLFGANGFLGVCALVLLQAFVDAARVGIRAEIAAAGWACVFASGATVTLAAARARAFGLGGWALEPTGADLGAGEALMAADDEDDEDVGAMAEADASGLLGRNA</sequence>
<organism evidence="4 5">
    <name type="scientific">Micromonas commoda (strain RCC299 / NOUM17 / CCMP2709)</name>
    <name type="common">Picoplanktonic green alga</name>
    <dbReference type="NCBI Taxonomy" id="296587"/>
    <lineage>
        <taxon>Eukaryota</taxon>
        <taxon>Viridiplantae</taxon>
        <taxon>Chlorophyta</taxon>
        <taxon>Mamiellophyceae</taxon>
        <taxon>Mamiellales</taxon>
        <taxon>Mamiellaceae</taxon>
        <taxon>Micromonas</taxon>
    </lineage>
</organism>
<protein>
    <submittedName>
        <fullName evidence="4">Solute carrier family 19</fullName>
    </submittedName>
</protein>
<dbReference type="EMBL" id="CP001334">
    <property type="protein sequence ID" value="ACO68115.1"/>
    <property type="molecule type" value="Genomic_DNA"/>
</dbReference>
<evidence type="ECO:0000256" key="1">
    <source>
        <dbReference type="ARBA" id="ARBA00005773"/>
    </source>
</evidence>
<dbReference type="InParanoid" id="C1EJ28"/>
<dbReference type="OrthoDB" id="1910514at2759"/>